<dbReference type="VEuPathDB" id="AmoebaDB:NAEGRDRAFT_70319"/>
<evidence type="ECO:0000313" key="2">
    <source>
        <dbReference type="Proteomes" id="UP000006671"/>
    </source>
</evidence>
<sequence>MDETTKLVVMMETSDDPVVYYHTGYSSVTPEAVMDDSFDPKTLIPSKHTRKRRKRHKIIIPGFEEESNFENNEPVWALITDNNATFLWPSLYNRDTRSALPILPTFKAPKILSVHKVNAYNKEDLVVPEDKKENWGEAVKIFSDYSLSYIVLTALGITTQNIQSANKNMVVVNNMVLGAGYKNLEKFFLASLICLKDMNSLHLEQDDSIDCLKQVLVEMFSANELNINSQNFLTFTKSYFIDDVLSSFR</sequence>
<dbReference type="RefSeq" id="XP_002674652.1">
    <property type="nucleotide sequence ID" value="XM_002674606.1"/>
</dbReference>
<dbReference type="GeneID" id="8851509"/>
<dbReference type="InParanoid" id="D2VMZ7"/>
<evidence type="ECO:0000313" key="1">
    <source>
        <dbReference type="EMBL" id="EFC41908.1"/>
    </source>
</evidence>
<dbReference type="AlphaFoldDB" id="D2VMZ7"/>
<proteinExistence type="predicted"/>
<dbReference type="KEGG" id="ngr:NAEGRDRAFT_70319"/>
<dbReference type="Proteomes" id="UP000006671">
    <property type="component" value="Unassembled WGS sequence"/>
</dbReference>
<accession>D2VMZ7</accession>
<keyword evidence="2" id="KW-1185">Reference proteome</keyword>
<organism evidence="2">
    <name type="scientific">Naegleria gruberi</name>
    <name type="common">Amoeba</name>
    <dbReference type="NCBI Taxonomy" id="5762"/>
    <lineage>
        <taxon>Eukaryota</taxon>
        <taxon>Discoba</taxon>
        <taxon>Heterolobosea</taxon>
        <taxon>Tetramitia</taxon>
        <taxon>Eutetramitia</taxon>
        <taxon>Vahlkampfiidae</taxon>
        <taxon>Naegleria</taxon>
    </lineage>
</organism>
<reference evidence="1 2" key="1">
    <citation type="journal article" date="2010" name="Cell">
        <title>The genome of Naegleria gruberi illuminates early eukaryotic versatility.</title>
        <authorList>
            <person name="Fritz-Laylin L.K."/>
            <person name="Prochnik S.E."/>
            <person name="Ginger M.L."/>
            <person name="Dacks J.B."/>
            <person name="Carpenter M.L."/>
            <person name="Field M.C."/>
            <person name="Kuo A."/>
            <person name="Paredez A."/>
            <person name="Chapman J."/>
            <person name="Pham J."/>
            <person name="Shu S."/>
            <person name="Neupane R."/>
            <person name="Cipriano M."/>
            <person name="Mancuso J."/>
            <person name="Tu H."/>
            <person name="Salamov A."/>
            <person name="Lindquist E."/>
            <person name="Shapiro H."/>
            <person name="Lucas S."/>
            <person name="Grigoriev I.V."/>
            <person name="Cande W.Z."/>
            <person name="Fulton C."/>
            <person name="Rokhsar D.S."/>
            <person name="Dawson S.C."/>
        </authorList>
    </citation>
    <scope>NUCLEOTIDE SEQUENCE [LARGE SCALE GENOMIC DNA]</scope>
    <source>
        <strain evidence="1 2">NEG-M</strain>
    </source>
</reference>
<gene>
    <name evidence="1" type="ORF">NAEGRDRAFT_70319</name>
</gene>
<dbReference type="EMBL" id="GG738883">
    <property type="protein sequence ID" value="EFC41908.1"/>
    <property type="molecule type" value="Genomic_DNA"/>
</dbReference>
<protein>
    <submittedName>
        <fullName evidence="1">Predicted protein</fullName>
    </submittedName>
</protein>
<name>D2VMZ7_NAEGR</name>